<dbReference type="Pfam" id="PF01336">
    <property type="entry name" value="tRNA_anti-codon"/>
    <property type="match status" value="1"/>
</dbReference>
<proteinExistence type="inferred from homology"/>
<dbReference type="InterPro" id="IPR014892">
    <property type="entry name" value="RPA_C"/>
</dbReference>
<dbReference type="Gene3D" id="1.10.10.10">
    <property type="entry name" value="Winged helix-like DNA-binding domain superfamily/Winged helix DNA-binding domain"/>
    <property type="match status" value="1"/>
</dbReference>
<sequence>MYVLSPLRPSARLHLLPDENHYGSGGGGGYLQGGSPFSASGSPGGMRRTEISNSLRPFSVLQLNQATQAHTDAEWRVDDVEIGQVTIVGQVVSIQKQTTNSVYSIDDGSGRIEARHWVDSSSEDDTSKWGIEEHQYVRITGGLKSFGKKRYINATHIRGVKDPHEIYFHVLEAIAVTLILERGAPSNPNTATPNRAAQTPGTGISAYSAQTTQSAVQDQYSHLPALQRDIVRFILSQPPQDEGVHVAAIAKAIGASGDDARKISDALDKLMDDGLVFTTIDDSHFSVSV</sequence>
<evidence type="ECO:0000256" key="1">
    <source>
        <dbReference type="ARBA" id="ARBA00004123"/>
    </source>
</evidence>
<dbReference type="CDD" id="cd04478">
    <property type="entry name" value="RPA2_DBD_D"/>
    <property type="match status" value="1"/>
</dbReference>
<evidence type="ECO:0000256" key="3">
    <source>
        <dbReference type="ARBA" id="ARBA00022705"/>
    </source>
</evidence>
<gene>
    <name evidence="9" type="ORF">CPB84DRAFT_1072808</name>
</gene>
<comment type="caution">
    <text evidence="9">The sequence shown here is derived from an EMBL/GenBank/DDBJ whole genome shotgun (WGS) entry which is preliminary data.</text>
</comment>
<dbReference type="GO" id="GO:0003697">
    <property type="term" value="F:single-stranded DNA binding"/>
    <property type="evidence" value="ECO:0007669"/>
    <property type="project" value="TreeGrafter"/>
</dbReference>
<keyword evidence="10" id="KW-1185">Reference proteome</keyword>
<dbReference type="SUPFAM" id="SSF50249">
    <property type="entry name" value="Nucleic acid-binding proteins"/>
    <property type="match status" value="1"/>
</dbReference>
<keyword evidence="3" id="KW-0235">DNA replication</keyword>
<organism evidence="9 10">
    <name type="scientific">Gymnopilus junonius</name>
    <name type="common">Spectacular rustgill mushroom</name>
    <name type="synonym">Gymnopilus spectabilis subsp. junonius</name>
    <dbReference type="NCBI Taxonomy" id="109634"/>
    <lineage>
        <taxon>Eukaryota</taxon>
        <taxon>Fungi</taxon>
        <taxon>Dikarya</taxon>
        <taxon>Basidiomycota</taxon>
        <taxon>Agaricomycotina</taxon>
        <taxon>Agaricomycetes</taxon>
        <taxon>Agaricomycetidae</taxon>
        <taxon>Agaricales</taxon>
        <taxon>Agaricineae</taxon>
        <taxon>Hymenogastraceae</taxon>
        <taxon>Gymnopilus</taxon>
    </lineage>
</organism>
<dbReference type="GO" id="GO:0035861">
    <property type="term" value="C:site of double-strand break"/>
    <property type="evidence" value="ECO:0007669"/>
    <property type="project" value="TreeGrafter"/>
</dbReference>
<accession>A0A9P5NYV2</accession>
<dbReference type="SUPFAM" id="SSF46785">
    <property type="entry name" value="Winged helix' DNA-binding domain"/>
    <property type="match status" value="1"/>
</dbReference>
<dbReference type="PANTHER" id="PTHR13989">
    <property type="entry name" value="REPLICATION PROTEIN A-RELATED"/>
    <property type="match status" value="1"/>
</dbReference>
<dbReference type="InterPro" id="IPR014646">
    <property type="entry name" value="Rfa2/RPA32"/>
</dbReference>
<dbReference type="InterPro" id="IPR012340">
    <property type="entry name" value="NA-bd_OB-fold"/>
</dbReference>
<comment type="similarity">
    <text evidence="2">Belongs to the replication factor A protein 2 family.</text>
</comment>
<comment type="subcellular location">
    <subcellularLocation>
        <location evidence="1">Nucleus</location>
    </subcellularLocation>
</comment>
<dbReference type="InterPro" id="IPR036390">
    <property type="entry name" value="WH_DNA-bd_sf"/>
</dbReference>
<evidence type="ECO:0000259" key="7">
    <source>
        <dbReference type="Pfam" id="PF01336"/>
    </source>
</evidence>
<reference evidence="9" key="1">
    <citation type="submission" date="2020-11" db="EMBL/GenBank/DDBJ databases">
        <authorList>
            <consortium name="DOE Joint Genome Institute"/>
            <person name="Ahrendt S."/>
            <person name="Riley R."/>
            <person name="Andreopoulos W."/>
            <person name="LaButti K."/>
            <person name="Pangilinan J."/>
            <person name="Ruiz-duenas F.J."/>
            <person name="Barrasa J.M."/>
            <person name="Sanchez-Garcia M."/>
            <person name="Camarero S."/>
            <person name="Miyauchi S."/>
            <person name="Serrano A."/>
            <person name="Linde D."/>
            <person name="Babiker R."/>
            <person name="Drula E."/>
            <person name="Ayuso-Fernandez I."/>
            <person name="Pacheco R."/>
            <person name="Padilla G."/>
            <person name="Ferreira P."/>
            <person name="Barriuso J."/>
            <person name="Kellner H."/>
            <person name="Castanera R."/>
            <person name="Alfaro M."/>
            <person name="Ramirez L."/>
            <person name="Pisabarro A.G."/>
            <person name="Kuo A."/>
            <person name="Tritt A."/>
            <person name="Lipzen A."/>
            <person name="He G."/>
            <person name="Yan M."/>
            <person name="Ng V."/>
            <person name="Cullen D."/>
            <person name="Martin F."/>
            <person name="Rosso M.-N."/>
            <person name="Henrissat B."/>
            <person name="Hibbett D."/>
            <person name="Martinez A.T."/>
            <person name="Grigoriev I.V."/>
        </authorList>
    </citation>
    <scope>NUCLEOTIDE SEQUENCE</scope>
    <source>
        <strain evidence="9">AH 44721</strain>
    </source>
</reference>
<evidence type="ECO:0000256" key="2">
    <source>
        <dbReference type="ARBA" id="ARBA00007815"/>
    </source>
</evidence>
<dbReference type="Pfam" id="PF08784">
    <property type="entry name" value="RPA_C"/>
    <property type="match status" value="1"/>
</dbReference>
<evidence type="ECO:0000259" key="8">
    <source>
        <dbReference type="Pfam" id="PF08784"/>
    </source>
</evidence>
<dbReference type="InterPro" id="IPR036388">
    <property type="entry name" value="WH-like_DNA-bd_sf"/>
</dbReference>
<dbReference type="GO" id="GO:0000724">
    <property type="term" value="P:double-strand break repair via homologous recombination"/>
    <property type="evidence" value="ECO:0007669"/>
    <property type="project" value="TreeGrafter"/>
</dbReference>
<dbReference type="InterPro" id="IPR040260">
    <property type="entry name" value="RFA2-like"/>
</dbReference>
<keyword evidence="5" id="KW-0539">Nucleus</keyword>
<keyword evidence="4" id="KW-0238">DNA-binding</keyword>
<evidence type="ECO:0000313" key="9">
    <source>
        <dbReference type="EMBL" id="KAF8910990.1"/>
    </source>
</evidence>
<dbReference type="InterPro" id="IPR004365">
    <property type="entry name" value="NA-bd_OB_tRNA"/>
</dbReference>
<dbReference type="GO" id="GO:0006260">
    <property type="term" value="P:DNA replication"/>
    <property type="evidence" value="ECO:0007669"/>
    <property type="project" value="UniProtKB-KW"/>
</dbReference>
<feature type="domain" description="OB" evidence="7">
    <location>
        <begin position="85"/>
        <end position="158"/>
    </location>
</feature>
<dbReference type="Gene3D" id="2.40.50.140">
    <property type="entry name" value="Nucleic acid-binding proteins"/>
    <property type="match status" value="1"/>
</dbReference>
<dbReference type="PANTHER" id="PTHR13989:SF16">
    <property type="entry name" value="REPLICATION PROTEIN A2"/>
    <property type="match status" value="1"/>
</dbReference>
<dbReference type="GO" id="GO:0000781">
    <property type="term" value="C:chromosome, telomeric region"/>
    <property type="evidence" value="ECO:0007669"/>
    <property type="project" value="TreeGrafter"/>
</dbReference>
<name>A0A9P5NYV2_GYMJU</name>
<feature type="region of interest" description="Disordered" evidence="6">
    <location>
        <begin position="26"/>
        <end position="50"/>
    </location>
</feature>
<evidence type="ECO:0008006" key="11">
    <source>
        <dbReference type="Google" id="ProtNLM"/>
    </source>
</evidence>
<dbReference type="Proteomes" id="UP000724874">
    <property type="component" value="Unassembled WGS sequence"/>
</dbReference>
<dbReference type="EMBL" id="JADNYJ010000005">
    <property type="protein sequence ID" value="KAF8910990.1"/>
    <property type="molecule type" value="Genomic_DNA"/>
</dbReference>
<dbReference type="AlphaFoldDB" id="A0A9P5NYV2"/>
<feature type="domain" description="Replication protein A C-terminal" evidence="8">
    <location>
        <begin position="187"/>
        <end position="282"/>
    </location>
</feature>
<evidence type="ECO:0000256" key="5">
    <source>
        <dbReference type="ARBA" id="ARBA00023242"/>
    </source>
</evidence>
<dbReference type="PIRSF" id="PIRSF036949">
    <property type="entry name" value="RPA32"/>
    <property type="match status" value="1"/>
</dbReference>
<dbReference type="GO" id="GO:0005662">
    <property type="term" value="C:DNA replication factor A complex"/>
    <property type="evidence" value="ECO:0007669"/>
    <property type="project" value="TreeGrafter"/>
</dbReference>
<evidence type="ECO:0000256" key="4">
    <source>
        <dbReference type="ARBA" id="ARBA00023125"/>
    </source>
</evidence>
<protein>
    <recommendedName>
        <fullName evidence="11">Replication protein A 32 kDa subunit</fullName>
    </recommendedName>
</protein>
<evidence type="ECO:0000256" key="6">
    <source>
        <dbReference type="SAM" id="MobiDB-lite"/>
    </source>
</evidence>
<dbReference type="OrthoDB" id="25571at2759"/>
<evidence type="ECO:0000313" key="10">
    <source>
        <dbReference type="Proteomes" id="UP000724874"/>
    </source>
</evidence>
<dbReference type="GO" id="GO:0006289">
    <property type="term" value="P:nucleotide-excision repair"/>
    <property type="evidence" value="ECO:0007669"/>
    <property type="project" value="TreeGrafter"/>
</dbReference>